<evidence type="ECO:0000259" key="6">
    <source>
        <dbReference type="PROSITE" id="PS50089"/>
    </source>
</evidence>
<keyword evidence="3" id="KW-0862">Zinc</keyword>
<dbReference type="Gene3D" id="3.30.40.10">
    <property type="entry name" value="Zinc/RING finger domain, C3HC4 (zinc finger)"/>
    <property type="match status" value="1"/>
</dbReference>
<dbReference type="SMART" id="SM00184">
    <property type="entry name" value="RING"/>
    <property type="match status" value="1"/>
</dbReference>
<dbReference type="GO" id="GO:0016567">
    <property type="term" value="P:protein ubiquitination"/>
    <property type="evidence" value="ECO:0007669"/>
    <property type="project" value="TreeGrafter"/>
</dbReference>
<dbReference type="PANTHER" id="PTHR45969:SF33">
    <property type="entry name" value="RING ZINC FINGER PROTEIN-RELATED"/>
    <property type="match status" value="1"/>
</dbReference>
<dbReference type="GO" id="GO:0061630">
    <property type="term" value="F:ubiquitin protein ligase activity"/>
    <property type="evidence" value="ECO:0007669"/>
    <property type="project" value="TreeGrafter"/>
</dbReference>
<dbReference type="OrthoDB" id="8062037at2759"/>
<keyword evidence="1" id="KW-0479">Metal-binding</keyword>
<gene>
    <name evidence="7" type="ORF">SASPL_150734</name>
</gene>
<dbReference type="InterPro" id="IPR013083">
    <property type="entry name" value="Znf_RING/FYVE/PHD"/>
</dbReference>
<feature type="transmembrane region" description="Helical" evidence="5">
    <location>
        <begin position="15"/>
        <end position="34"/>
    </location>
</feature>
<evidence type="ECO:0000256" key="1">
    <source>
        <dbReference type="ARBA" id="ARBA00022723"/>
    </source>
</evidence>
<dbReference type="PANTHER" id="PTHR45969">
    <property type="entry name" value="RING ZINC FINGER PROTEIN-RELATED"/>
    <property type="match status" value="1"/>
</dbReference>
<feature type="domain" description="RING-type" evidence="6">
    <location>
        <begin position="83"/>
        <end position="126"/>
    </location>
</feature>
<reference evidence="7" key="2">
    <citation type="submission" date="2020-08" db="EMBL/GenBank/DDBJ databases">
        <title>Plant Genome Project.</title>
        <authorList>
            <person name="Zhang R.-G."/>
        </authorList>
    </citation>
    <scope>NUCLEOTIDE SEQUENCE</scope>
    <source>
        <strain evidence="7">Huo1</strain>
        <tissue evidence="7">Leaf</tissue>
    </source>
</reference>
<proteinExistence type="predicted"/>
<dbReference type="InterPro" id="IPR001841">
    <property type="entry name" value="Znf_RING"/>
</dbReference>
<evidence type="ECO:0000256" key="5">
    <source>
        <dbReference type="SAM" id="Phobius"/>
    </source>
</evidence>
<comment type="caution">
    <text evidence="7">The sequence shown here is derived from an EMBL/GenBank/DDBJ whole genome shotgun (WGS) entry which is preliminary data.</text>
</comment>
<accession>A0A8X8W7D9</accession>
<sequence>MGFPVAYTDLIIPKLVAYMLTALGVVQKFMYALLSVLRLGDFLEPETASYASPDYCSAALIRELLTVVKFADLEKDLDAPERCAVCLCEFGGEDEIRRLRNCRHIFHRSCVDRWMDQDRKTCPLCRTPFIPEEMLEAFDERIWLASGISGLYADYSVIRSSG</sequence>
<keyword evidence="5" id="KW-1133">Transmembrane helix</keyword>
<protein>
    <recommendedName>
        <fullName evidence="6">RING-type domain-containing protein</fullName>
    </recommendedName>
</protein>
<dbReference type="Pfam" id="PF13639">
    <property type="entry name" value="zf-RING_2"/>
    <property type="match status" value="1"/>
</dbReference>
<organism evidence="7">
    <name type="scientific">Salvia splendens</name>
    <name type="common">Scarlet sage</name>
    <dbReference type="NCBI Taxonomy" id="180675"/>
    <lineage>
        <taxon>Eukaryota</taxon>
        <taxon>Viridiplantae</taxon>
        <taxon>Streptophyta</taxon>
        <taxon>Embryophyta</taxon>
        <taxon>Tracheophyta</taxon>
        <taxon>Spermatophyta</taxon>
        <taxon>Magnoliopsida</taxon>
        <taxon>eudicotyledons</taxon>
        <taxon>Gunneridae</taxon>
        <taxon>Pentapetalae</taxon>
        <taxon>asterids</taxon>
        <taxon>lamiids</taxon>
        <taxon>Lamiales</taxon>
        <taxon>Lamiaceae</taxon>
        <taxon>Nepetoideae</taxon>
        <taxon>Mentheae</taxon>
        <taxon>Salviinae</taxon>
        <taxon>Salvia</taxon>
        <taxon>Salvia subgen. Calosphace</taxon>
        <taxon>core Calosphace</taxon>
    </lineage>
</organism>
<name>A0A8X8W7D9_SALSN</name>
<keyword evidence="5" id="KW-0472">Membrane</keyword>
<dbReference type="AlphaFoldDB" id="A0A8X8W7D9"/>
<keyword evidence="8" id="KW-1185">Reference proteome</keyword>
<evidence type="ECO:0000256" key="2">
    <source>
        <dbReference type="ARBA" id="ARBA00022771"/>
    </source>
</evidence>
<evidence type="ECO:0000256" key="3">
    <source>
        <dbReference type="ARBA" id="ARBA00022833"/>
    </source>
</evidence>
<dbReference type="Proteomes" id="UP000298416">
    <property type="component" value="Unassembled WGS sequence"/>
</dbReference>
<evidence type="ECO:0000313" key="7">
    <source>
        <dbReference type="EMBL" id="KAG6389269.1"/>
    </source>
</evidence>
<evidence type="ECO:0000313" key="8">
    <source>
        <dbReference type="Proteomes" id="UP000298416"/>
    </source>
</evidence>
<reference evidence="7" key="1">
    <citation type="submission" date="2018-01" db="EMBL/GenBank/DDBJ databases">
        <authorList>
            <person name="Mao J.F."/>
        </authorList>
    </citation>
    <scope>NUCLEOTIDE SEQUENCE</scope>
    <source>
        <strain evidence="7">Huo1</strain>
        <tissue evidence="7">Leaf</tissue>
    </source>
</reference>
<evidence type="ECO:0000256" key="4">
    <source>
        <dbReference type="PROSITE-ProRule" id="PRU00175"/>
    </source>
</evidence>
<keyword evidence="2 4" id="KW-0863">Zinc-finger</keyword>
<dbReference type="SUPFAM" id="SSF57850">
    <property type="entry name" value="RING/U-box"/>
    <property type="match status" value="1"/>
</dbReference>
<dbReference type="PROSITE" id="PS50089">
    <property type="entry name" value="ZF_RING_2"/>
    <property type="match status" value="1"/>
</dbReference>
<dbReference type="GO" id="GO:0008270">
    <property type="term" value="F:zinc ion binding"/>
    <property type="evidence" value="ECO:0007669"/>
    <property type="project" value="UniProtKB-KW"/>
</dbReference>
<dbReference type="EMBL" id="PNBA02000020">
    <property type="protein sequence ID" value="KAG6389269.1"/>
    <property type="molecule type" value="Genomic_DNA"/>
</dbReference>
<keyword evidence="5" id="KW-0812">Transmembrane</keyword>